<evidence type="ECO:0000313" key="2">
    <source>
        <dbReference type="Proteomes" id="UP000053257"/>
    </source>
</evidence>
<protein>
    <submittedName>
        <fullName evidence="1">Uncharacterized protein</fullName>
    </submittedName>
</protein>
<accession>A0A0C3RRA7</accession>
<name>A0A0C3RRA7_PHLG1</name>
<dbReference type="AlphaFoldDB" id="A0A0C3RRA7"/>
<dbReference type="Proteomes" id="UP000053257">
    <property type="component" value="Unassembled WGS sequence"/>
</dbReference>
<evidence type="ECO:0000313" key="1">
    <source>
        <dbReference type="EMBL" id="KIP02576.1"/>
    </source>
</evidence>
<dbReference type="EMBL" id="KN840665">
    <property type="protein sequence ID" value="KIP02576.1"/>
    <property type="molecule type" value="Genomic_DNA"/>
</dbReference>
<reference evidence="1 2" key="1">
    <citation type="journal article" date="2014" name="PLoS Genet.">
        <title>Analysis of the Phlebiopsis gigantea genome, transcriptome and secretome provides insight into its pioneer colonization strategies of wood.</title>
        <authorList>
            <person name="Hori C."/>
            <person name="Ishida T."/>
            <person name="Igarashi K."/>
            <person name="Samejima M."/>
            <person name="Suzuki H."/>
            <person name="Master E."/>
            <person name="Ferreira P."/>
            <person name="Ruiz-Duenas F.J."/>
            <person name="Held B."/>
            <person name="Canessa P."/>
            <person name="Larrondo L.F."/>
            <person name="Schmoll M."/>
            <person name="Druzhinina I.S."/>
            <person name="Kubicek C.P."/>
            <person name="Gaskell J.A."/>
            <person name="Kersten P."/>
            <person name="St John F."/>
            <person name="Glasner J."/>
            <person name="Sabat G."/>
            <person name="Splinter BonDurant S."/>
            <person name="Syed K."/>
            <person name="Yadav J."/>
            <person name="Mgbeahuruike A.C."/>
            <person name="Kovalchuk A."/>
            <person name="Asiegbu F.O."/>
            <person name="Lackner G."/>
            <person name="Hoffmeister D."/>
            <person name="Rencoret J."/>
            <person name="Gutierrez A."/>
            <person name="Sun H."/>
            <person name="Lindquist E."/>
            <person name="Barry K."/>
            <person name="Riley R."/>
            <person name="Grigoriev I.V."/>
            <person name="Henrissat B."/>
            <person name="Kues U."/>
            <person name="Berka R.M."/>
            <person name="Martinez A.T."/>
            <person name="Covert S.F."/>
            <person name="Blanchette R.A."/>
            <person name="Cullen D."/>
        </authorList>
    </citation>
    <scope>NUCLEOTIDE SEQUENCE [LARGE SCALE GENOMIC DNA]</scope>
    <source>
        <strain evidence="1 2">11061_1 CR5-6</strain>
    </source>
</reference>
<gene>
    <name evidence="1" type="ORF">PHLGIDRAFT_501073</name>
</gene>
<keyword evidence="2" id="KW-1185">Reference proteome</keyword>
<sequence length="401" mass="45392">MNYPASVVLCDYLKSVTCRFEAPFPICGRALSLWRGNTAQHMHQVPLRTTQRHLHAVAACIVSLIELYIRIWRSIMDPCLLEIPLGPIYTPAQVVNLHHHPLLVRLKMSNSTEPWPTSCQWISDPKQFYRKVSTLVAEPVVKVTETRILLVVRVGEACLVRGPNLSTAYDSWVRGTVLSITSNFTFPDGTVTDKIVATFVDPKDSSRSPQVGTFFKRFYEICGLGQEHMMPAMTKPIFLDMIRTRLVWASILSGVWCYPGQHHSGLWAGIHSVLIPAFIEATLRQVVVQTNDGPELDVKFIHFRGGMTSPEATRIVRFRPFKAQVLAPPHLGGPAEEHVISHMRCPKSCSMPHIFGNITEQEKRKLTRARIFADTHDQEQILRMPILWLILLILRISSHAI</sequence>
<dbReference type="HOGENOM" id="CLU_687181_0_0_1"/>
<proteinExistence type="predicted"/>
<organism evidence="1 2">
    <name type="scientific">Phlebiopsis gigantea (strain 11061_1 CR5-6)</name>
    <name type="common">White-rot fungus</name>
    <name type="synonym">Peniophora gigantea</name>
    <dbReference type="NCBI Taxonomy" id="745531"/>
    <lineage>
        <taxon>Eukaryota</taxon>
        <taxon>Fungi</taxon>
        <taxon>Dikarya</taxon>
        <taxon>Basidiomycota</taxon>
        <taxon>Agaricomycotina</taxon>
        <taxon>Agaricomycetes</taxon>
        <taxon>Polyporales</taxon>
        <taxon>Phanerochaetaceae</taxon>
        <taxon>Phlebiopsis</taxon>
    </lineage>
</organism>